<dbReference type="InterPro" id="IPR000259">
    <property type="entry name" value="Adhesion_dom_fimbrial"/>
</dbReference>
<gene>
    <name evidence="3" type="ORF">AFK65_19535</name>
    <name evidence="4" type="ORF">NCTC9529_03999</name>
</gene>
<proteinExistence type="predicted"/>
<evidence type="ECO:0000313" key="6">
    <source>
        <dbReference type="Proteomes" id="UP000254849"/>
    </source>
</evidence>
<dbReference type="SUPFAM" id="SSF49401">
    <property type="entry name" value="Bacterial adhesins"/>
    <property type="match status" value="1"/>
</dbReference>
<feature type="domain" description="Fimbrial-type adhesion" evidence="2">
    <location>
        <begin position="44"/>
        <end position="179"/>
    </location>
</feature>
<keyword evidence="6" id="KW-1185">Reference proteome</keyword>
<dbReference type="Proteomes" id="UP000061974">
    <property type="component" value="Chromosome"/>
</dbReference>
<dbReference type="GO" id="GO:0007155">
    <property type="term" value="P:cell adhesion"/>
    <property type="evidence" value="ECO:0007669"/>
    <property type="project" value="InterPro"/>
</dbReference>
<evidence type="ECO:0000259" key="2">
    <source>
        <dbReference type="Pfam" id="PF00419"/>
    </source>
</evidence>
<name>A0AAC8VTF7_9ENTR</name>
<evidence type="ECO:0000256" key="1">
    <source>
        <dbReference type="SAM" id="SignalP"/>
    </source>
</evidence>
<dbReference type="Gene3D" id="2.60.40.1090">
    <property type="entry name" value="Fimbrial-type adhesion domain"/>
    <property type="match status" value="1"/>
</dbReference>
<evidence type="ECO:0000313" key="5">
    <source>
        <dbReference type="Proteomes" id="UP000061974"/>
    </source>
</evidence>
<dbReference type="EMBL" id="UFYH01000001">
    <property type="protein sequence ID" value="STD16999.1"/>
    <property type="molecule type" value="Genomic_DNA"/>
</dbReference>
<dbReference type="InterPro" id="IPR036937">
    <property type="entry name" value="Adhesion_dom_fimbrial_sf"/>
</dbReference>
<dbReference type="Pfam" id="PF00419">
    <property type="entry name" value="Fimbrial"/>
    <property type="match status" value="1"/>
</dbReference>
<accession>A0AAC8VTF7</accession>
<dbReference type="InterPro" id="IPR008966">
    <property type="entry name" value="Adhesion_dom_sf"/>
</dbReference>
<dbReference type="GO" id="GO:0009289">
    <property type="term" value="C:pilus"/>
    <property type="evidence" value="ECO:0007669"/>
    <property type="project" value="InterPro"/>
</dbReference>
<feature type="chain" id="PRO_5042233044" evidence="1">
    <location>
        <begin position="22"/>
        <end position="182"/>
    </location>
</feature>
<keyword evidence="1" id="KW-0732">Signal</keyword>
<sequence>MKLSLSGLMIPALFMTAMAHAEINSSDVPATLSVTGNATADAEALCNLSTSVSAVYLRGDVSSLINQGDEANNMTFVPLRIEGNTQCNDLIEQGRLSYRFSGNADSNQGNALANASTGENAATGVAIGLFDNKGKPITINSTAITVLPKTGQGVGFQVVKLKDQTVTAGTIHGVLTINVERL</sequence>
<protein>
    <submittedName>
        <fullName evidence="3 4">Fimbrial protein</fullName>
    </submittedName>
</protein>
<reference evidence="5" key="2">
    <citation type="submission" date="2015-09" db="EMBL/GenBank/DDBJ databases">
        <title>Cronobacter genome sequencing and assembly.</title>
        <authorList>
            <person name="Descombes P."/>
            <person name="Baert L."/>
            <person name="Ngom-Bru C."/>
            <person name="Barretto C."/>
        </authorList>
    </citation>
    <scope>NUCLEOTIDE SEQUENCE [LARGE SCALE GENOMIC DNA]</scope>
    <source>
        <strain evidence="5">NCTC 9529</strain>
    </source>
</reference>
<reference evidence="3 5" key="3">
    <citation type="journal article" date="2016" name="Genome Announc.">
        <title>Fully Closed Genome Sequences of Five Type Strains of the Genus Cronobacter and One Cronobacter sakazakii Strain.</title>
        <authorList>
            <person name="Moine D."/>
            <person name="Kassam M."/>
            <person name="Baert L."/>
            <person name="Tang Y."/>
            <person name="Barretto C."/>
            <person name="Ngom Bru C."/>
            <person name="Klijn A."/>
            <person name="Descombes P."/>
        </authorList>
    </citation>
    <scope>NUCLEOTIDE SEQUENCE [LARGE SCALE GENOMIC DNA]</scope>
    <source>
        <strain evidence="3 5">NCTC 9529</strain>
    </source>
</reference>
<dbReference type="EMBL" id="CP012257">
    <property type="protein sequence ID" value="ALB56754.1"/>
    <property type="molecule type" value="Genomic_DNA"/>
</dbReference>
<reference evidence="5" key="1">
    <citation type="submission" date="2015-07" db="EMBL/GenBank/DDBJ databases">
        <authorList>
            <person name="Moine D."/>
            <person name="Kassam M."/>
        </authorList>
    </citation>
    <scope>NUCLEOTIDE SEQUENCE [LARGE SCALE GENOMIC DNA]</scope>
    <source>
        <strain evidence="5">NCTC 9529</strain>
    </source>
</reference>
<dbReference type="Proteomes" id="UP000254849">
    <property type="component" value="Unassembled WGS sequence"/>
</dbReference>
<evidence type="ECO:0000313" key="3">
    <source>
        <dbReference type="EMBL" id="ALB56754.1"/>
    </source>
</evidence>
<reference evidence="4 6" key="4">
    <citation type="submission" date="2018-06" db="EMBL/GenBank/DDBJ databases">
        <authorList>
            <consortium name="Pathogen Informatics"/>
            <person name="Doyle S."/>
        </authorList>
    </citation>
    <scope>NUCLEOTIDE SEQUENCE [LARGE SCALE GENOMIC DNA]</scope>
    <source>
        <strain evidence="6">NCTC 9529</strain>
        <strain evidence="4">NCTC9529</strain>
    </source>
</reference>
<evidence type="ECO:0000313" key="4">
    <source>
        <dbReference type="EMBL" id="STD16999.1"/>
    </source>
</evidence>
<dbReference type="RefSeq" id="WP_032805047.1">
    <property type="nucleotide sequence ID" value="NZ_AJKW01000023.1"/>
</dbReference>
<dbReference type="KEGG" id="cui:AFK65_19535"/>
<feature type="signal peptide" evidence="1">
    <location>
        <begin position="1"/>
        <end position="21"/>
    </location>
</feature>
<dbReference type="AlphaFoldDB" id="A0AAC8VTF7"/>
<organism evidence="3 5">
    <name type="scientific">Cronobacter universalis NCTC 9529</name>
    <dbReference type="NCBI Taxonomy" id="1074000"/>
    <lineage>
        <taxon>Bacteria</taxon>
        <taxon>Pseudomonadati</taxon>
        <taxon>Pseudomonadota</taxon>
        <taxon>Gammaproteobacteria</taxon>
        <taxon>Enterobacterales</taxon>
        <taxon>Enterobacteriaceae</taxon>
        <taxon>Cronobacter</taxon>
    </lineage>
</organism>